<keyword evidence="3" id="KW-1185">Reference proteome</keyword>
<proteinExistence type="predicted"/>
<reference evidence="2 3" key="1">
    <citation type="journal article" date="2023" name="G3 (Bethesda)">
        <title>A chromosome-length genome assembly and annotation of blackberry (Rubus argutus, cv. 'Hillquist').</title>
        <authorList>
            <person name="Bruna T."/>
            <person name="Aryal R."/>
            <person name="Dudchenko O."/>
            <person name="Sargent D.J."/>
            <person name="Mead D."/>
            <person name="Buti M."/>
            <person name="Cavallini A."/>
            <person name="Hytonen T."/>
            <person name="Andres J."/>
            <person name="Pham M."/>
            <person name="Weisz D."/>
            <person name="Mascagni F."/>
            <person name="Usai G."/>
            <person name="Natali L."/>
            <person name="Bassil N."/>
            <person name="Fernandez G.E."/>
            <person name="Lomsadze A."/>
            <person name="Armour M."/>
            <person name="Olukolu B."/>
            <person name="Poorten T."/>
            <person name="Britton C."/>
            <person name="Davik J."/>
            <person name="Ashrafi H."/>
            <person name="Aiden E.L."/>
            <person name="Borodovsky M."/>
            <person name="Worthington M."/>
        </authorList>
    </citation>
    <scope>NUCLEOTIDE SEQUENCE [LARGE SCALE GENOMIC DNA]</scope>
    <source>
        <strain evidence="2">PI 553951</strain>
    </source>
</reference>
<protein>
    <submittedName>
        <fullName evidence="2">Uncharacterized protein</fullName>
    </submittedName>
</protein>
<accession>A0AAW1XXK3</accession>
<gene>
    <name evidence="2" type="ORF">M0R45_007201</name>
</gene>
<feature type="region of interest" description="Disordered" evidence="1">
    <location>
        <begin position="68"/>
        <end position="96"/>
    </location>
</feature>
<comment type="caution">
    <text evidence="2">The sequence shown here is derived from an EMBL/GenBank/DDBJ whole genome shotgun (WGS) entry which is preliminary data.</text>
</comment>
<evidence type="ECO:0000313" key="2">
    <source>
        <dbReference type="EMBL" id="KAK9941495.1"/>
    </source>
</evidence>
<sequence>MAAFPFYALQVQSSNTQIVLSAPQSNPKQHHGRTTVLHHQTIKQAQTTVNLQFKFKFAANQFTSRQFNNHTPPLQIAGPHRRGSPSKLQELLCSIQ</sequence>
<evidence type="ECO:0000313" key="3">
    <source>
        <dbReference type="Proteomes" id="UP001457282"/>
    </source>
</evidence>
<evidence type="ECO:0000256" key="1">
    <source>
        <dbReference type="SAM" id="MobiDB-lite"/>
    </source>
</evidence>
<name>A0AAW1XXK3_RUBAR</name>
<dbReference type="AlphaFoldDB" id="A0AAW1XXK3"/>
<dbReference type="Proteomes" id="UP001457282">
    <property type="component" value="Unassembled WGS sequence"/>
</dbReference>
<dbReference type="EMBL" id="JBEDUW010000002">
    <property type="protein sequence ID" value="KAK9941495.1"/>
    <property type="molecule type" value="Genomic_DNA"/>
</dbReference>
<organism evidence="2 3">
    <name type="scientific">Rubus argutus</name>
    <name type="common">Southern blackberry</name>
    <dbReference type="NCBI Taxonomy" id="59490"/>
    <lineage>
        <taxon>Eukaryota</taxon>
        <taxon>Viridiplantae</taxon>
        <taxon>Streptophyta</taxon>
        <taxon>Embryophyta</taxon>
        <taxon>Tracheophyta</taxon>
        <taxon>Spermatophyta</taxon>
        <taxon>Magnoliopsida</taxon>
        <taxon>eudicotyledons</taxon>
        <taxon>Gunneridae</taxon>
        <taxon>Pentapetalae</taxon>
        <taxon>rosids</taxon>
        <taxon>fabids</taxon>
        <taxon>Rosales</taxon>
        <taxon>Rosaceae</taxon>
        <taxon>Rosoideae</taxon>
        <taxon>Rosoideae incertae sedis</taxon>
        <taxon>Rubus</taxon>
    </lineage>
</organism>